<evidence type="ECO:0000313" key="1">
    <source>
        <dbReference type="EMBL" id="KZW00417.1"/>
    </source>
</evidence>
<sequence>MSNVALRQNIANAVSALRRVRPRIPFYQLKAHTVPTKWSLYRGLLRASPGENIIWRVKWRFRRSMHLTSPTKTRVQLEFAQHLLDTSLLAKTGNERAKAVLARYDQLLAFRRKVIYWDKIYDEEAKWMERMRNRPIMTGGYLHPSLYNPPLPDLKPQPSHISGMIITRKRVRARRIDDMAWYVSIREDLTQEAAFEDQLAKLHPDNFSNTRVFSSTLRSEWESIPKEHADQLYAYIARDHERGEMKFTEEMIEMIRGARRDKIANKTRERERERRGEILKRTIKRARAMPPGRVWSMLTPEQRHEDYIGRLPSEAGYVAAIKRKRGQKLKDDKTWRLEEGLPEDQERLDEMEAAIREANDRKRHNAHHPLAEGYTSA</sequence>
<accession>A0A165N9H2</accession>
<name>A0A165N9H2_EXIGL</name>
<gene>
    <name evidence="1" type="ORF">EXIGLDRAFT_711280</name>
</gene>
<dbReference type="EMBL" id="KV425901">
    <property type="protein sequence ID" value="KZW00417.1"/>
    <property type="molecule type" value="Genomic_DNA"/>
</dbReference>
<dbReference type="AlphaFoldDB" id="A0A165N9H2"/>
<dbReference type="OrthoDB" id="2571149at2759"/>
<dbReference type="InParanoid" id="A0A165N9H2"/>
<dbReference type="Proteomes" id="UP000077266">
    <property type="component" value="Unassembled WGS sequence"/>
</dbReference>
<proteinExistence type="predicted"/>
<dbReference type="STRING" id="1314781.A0A165N9H2"/>
<evidence type="ECO:0000313" key="2">
    <source>
        <dbReference type="Proteomes" id="UP000077266"/>
    </source>
</evidence>
<keyword evidence="2" id="KW-1185">Reference proteome</keyword>
<organism evidence="1 2">
    <name type="scientific">Exidia glandulosa HHB12029</name>
    <dbReference type="NCBI Taxonomy" id="1314781"/>
    <lineage>
        <taxon>Eukaryota</taxon>
        <taxon>Fungi</taxon>
        <taxon>Dikarya</taxon>
        <taxon>Basidiomycota</taxon>
        <taxon>Agaricomycotina</taxon>
        <taxon>Agaricomycetes</taxon>
        <taxon>Auriculariales</taxon>
        <taxon>Exidiaceae</taxon>
        <taxon>Exidia</taxon>
    </lineage>
</organism>
<reference evidence="1 2" key="1">
    <citation type="journal article" date="2016" name="Mol. Biol. Evol.">
        <title>Comparative Genomics of Early-Diverging Mushroom-Forming Fungi Provides Insights into the Origins of Lignocellulose Decay Capabilities.</title>
        <authorList>
            <person name="Nagy L.G."/>
            <person name="Riley R."/>
            <person name="Tritt A."/>
            <person name="Adam C."/>
            <person name="Daum C."/>
            <person name="Floudas D."/>
            <person name="Sun H."/>
            <person name="Yadav J.S."/>
            <person name="Pangilinan J."/>
            <person name="Larsson K.H."/>
            <person name="Matsuura K."/>
            <person name="Barry K."/>
            <person name="Labutti K."/>
            <person name="Kuo R."/>
            <person name="Ohm R.A."/>
            <person name="Bhattacharya S.S."/>
            <person name="Shirouzu T."/>
            <person name="Yoshinaga Y."/>
            <person name="Martin F.M."/>
            <person name="Grigoriev I.V."/>
            <person name="Hibbett D.S."/>
        </authorList>
    </citation>
    <scope>NUCLEOTIDE SEQUENCE [LARGE SCALE GENOMIC DNA]</scope>
    <source>
        <strain evidence="1 2">HHB12029</strain>
    </source>
</reference>
<protein>
    <submittedName>
        <fullName evidence="1">Uncharacterized protein</fullName>
    </submittedName>
</protein>